<keyword evidence="5 7" id="KW-0472">Membrane</keyword>
<dbReference type="SUPFAM" id="SSF49464">
    <property type="entry name" value="Carboxypeptidase regulatory domain-like"/>
    <property type="match status" value="1"/>
</dbReference>
<dbReference type="EMBL" id="JAFKCU010000001">
    <property type="protein sequence ID" value="MBN7814203.1"/>
    <property type="molecule type" value="Genomic_DNA"/>
</dbReference>
<dbReference type="Pfam" id="PF13715">
    <property type="entry name" value="CarbopepD_reg_2"/>
    <property type="match status" value="1"/>
</dbReference>
<dbReference type="InterPro" id="IPR036942">
    <property type="entry name" value="Beta-barrel_TonB_sf"/>
</dbReference>
<keyword evidence="6 7" id="KW-0998">Cell outer membrane</keyword>
<keyword evidence="10" id="KW-1185">Reference proteome</keyword>
<comment type="similarity">
    <text evidence="7">Belongs to the TonB-dependent receptor family.</text>
</comment>
<dbReference type="Proteomes" id="UP000664480">
    <property type="component" value="Unassembled WGS sequence"/>
</dbReference>
<evidence type="ECO:0000256" key="1">
    <source>
        <dbReference type="ARBA" id="ARBA00004571"/>
    </source>
</evidence>
<keyword evidence="2 7" id="KW-0813">Transport</keyword>
<feature type="domain" description="TonB-dependent receptor plug" evidence="8">
    <location>
        <begin position="122"/>
        <end position="225"/>
    </location>
</feature>
<proteinExistence type="inferred from homology"/>
<evidence type="ECO:0000256" key="3">
    <source>
        <dbReference type="ARBA" id="ARBA00022452"/>
    </source>
</evidence>
<name>A0ABS3CAW6_9BACT</name>
<comment type="caution">
    <text evidence="9">The sequence shown here is derived from an EMBL/GenBank/DDBJ whole genome shotgun (WGS) entry which is preliminary data.</text>
</comment>
<dbReference type="InterPro" id="IPR039426">
    <property type="entry name" value="TonB-dep_rcpt-like"/>
</dbReference>
<accession>A0ABS3CAW6</accession>
<evidence type="ECO:0000313" key="10">
    <source>
        <dbReference type="Proteomes" id="UP000664480"/>
    </source>
</evidence>
<dbReference type="InterPro" id="IPR008969">
    <property type="entry name" value="CarboxyPept-like_regulatory"/>
</dbReference>
<dbReference type="Gene3D" id="2.60.40.1120">
    <property type="entry name" value="Carboxypeptidase-like, regulatory domain"/>
    <property type="match status" value="1"/>
</dbReference>
<evidence type="ECO:0000259" key="8">
    <source>
        <dbReference type="Pfam" id="PF07715"/>
    </source>
</evidence>
<reference evidence="9 10" key="1">
    <citation type="submission" date="2021-03" db="EMBL/GenBank/DDBJ databases">
        <title>novel species isolated from a fishpond in China.</title>
        <authorList>
            <person name="Lu H."/>
            <person name="Cai Z."/>
        </authorList>
    </citation>
    <scope>NUCLEOTIDE SEQUENCE [LARGE SCALE GENOMIC DNA]</scope>
    <source>
        <strain evidence="9 10">YJ13C</strain>
    </source>
</reference>
<dbReference type="Gene3D" id="2.40.170.20">
    <property type="entry name" value="TonB-dependent receptor, beta-barrel domain"/>
    <property type="match status" value="1"/>
</dbReference>
<gene>
    <name evidence="9" type="ORF">J0A69_02130</name>
</gene>
<dbReference type="PROSITE" id="PS51257">
    <property type="entry name" value="PROKAR_LIPOPROTEIN"/>
    <property type="match status" value="1"/>
</dbReference>
<evidence type="ECO:0000256" key="7">
    <source>
        <dbReference type="PROSITE-ProRule" id="PRU01360"/>
    </source>
</evidence>
<evidence type="ECO:0000313" key="9">
    <source>
        <dbReference type="EMBL" id="MBN7814203.1"/>
    </source>
</evidence>
<dbReference type="Pfam" id="PF07715">
    <property type="entry name" value="Plug"/>
    <property type="match status" value="1"/>
</dbReference>
<dbReference type="InterPro" id="IPR012910">
    <property type="entry name" value="Plug_dom"/>
</dbReference>
<dbReference type="RefSeq" id="WP_206584860.1">
    <property type="nucleotide sequence ID" value="NZ_JAFKCU010000001.1"/>
</dbReference>
<dbReference type="InterPro" id="IPR023996">
    <property type="entry name" value="TonB-dep_OMP_SusC/RagA"/>
</dbReference>
<protein>
    <submittedName>
        <fullName evidence="9">SusC/RagA family TonB-linked outer membrane protein</fullName>
    </submittedName>
</protein>
<keyword evidence="3 7" id="KW-1134">Transmembrane beta strand</keyword>
<evidence type="ECO:0000256" key="6">
    <source>
        <dbReference type="ARBA" id="ARBA00023237"/>
    </source>
</evidence>
<evidence type="ECO:0000256" key="5">
    <source>
        <dbReference type="ARBA" id="ARBA00023136"/>
    </source>
</evidence>
<organism evidence="9 10">
    <name type="scientific">Algoriphagus pacificus</name>
    <dbReference type="NCBI Taxonomy" id="2811234"/>
    <lineage>
        <taxon>Bacteria</taxon>
        <taxon>Pseudomonadati</taxon>
        <taxon>Bacteroidota</taxon>
        <taxon>Cytophagia</taxon>
        <taxon>Cytophagales</taxon>
        <taxon>Cyclobacteriaceae</taxon>
        <taxon>Algoriphagus</taxon>
    </lineage>
</organism>
<keyword evidence="4 7" id="KW-0812">Transmembrane</keyword>
<evidence type="ECO:0000256" key="2">
    <source>
        <dbReference type="ARBA" id="ARBA00022448"/>
    </source>
</evidence>
<evidence type="ECO:0000256" key="4">
    <source>
        <dbReference type="ARBA" id="ARBA00022692"/>
    </source>
</evidence>
<dbReference type="SUPFAM" id="SSF56935">
    <property type="entry name" value="Porins"/>
    <property type="match status" value="1"/>
</dbReference>
<dbReference type="PROSITE" id="PS52016">
    <property type="entry name" value="TONB_DEPENDENT_REC_3"/>
    <property type="match status" value="1"/>
</dbReference>
<dbReference type="InterPro" id="IPR023997">
    <property type="entry name" value="TonB-dep_OMP_SusC/RagA_CS"/>
</dbReference>
<dbReference type="InterPro" id="IPR037066">
    <property type="entry name" value="Plug_dom_sf"/>
</dbReference>
<dbReference type="NCBIfam" id="TIGR04056">
    <property type="entry name" value="OMP_RagA_SusC"/>
    <property type="match status" value="1"/>
</dbReference>
<dbReference type="Gene3D" id="2.170.130.10">
    <property type="entry name" value="TonB-dependent receptor, plug domain"/>
    <property type="match status" value="1"/>
</dbReference>
<comment type="subcellular location">
    <subcellularLocation>
        <location evidence="1 7">Cell outer membrane</location>
        <topology evidence="1 7">Multi-pass membrane protein</topology>
    </subcellularLocation>
</comment>
<sequence length="1059" mass="117896">MKNIFIPFMILFLGCIQLGWAQKQIPVSGRVISSEDQLPLTGASIRIKGTLRGAIANEKGSFLLLLDPGDSLLTVSFIGFETQEINLAEIKTDPLLVSLEPIQTLLGEVEILSTGYEEIPRERATGSFAVLGQELVNRRVSTNTLDRLQDITPGLIFNRAAATNDPISIRGRGTIFANTMPLIVVDNFPYDGPIENINPNDIESITVLKDAAAASIWGARAGNGVIILTTKKGRKKQPLKVAFNSNMIFTESQDLFYQPRMSSAEMIEVERILFEKGFYRSAELSNNKTALSPGVETMIALRDGKLTGQEAEARLQAFSNQDSRDQLQEYFYRPSRSQQYALSLTGGGERSAYSVSAGYDMVQSSLEGNSNSRFTLNAQNQWTLAKDRLDFSMGLYVAESDETTGTQVPSLYPYELIADEMGNPLPVTQTYSRRYLESGAVNGLLDWNFYPLAEKGKWGGKGRRTDIRWTGSLAYEILPGLKLALSHQYWLNKSNGTNLQNRDLYAVRDLINQFSEIDENGGIVRNIPVGDILDLQTGESRSHNFRAQLNYSKQFSAGTQLTFVGGYEAKDLQGVSHTTRFYGYNDELGISALVDTKNQYRRFHNNSLSAIPSNQNHGGMIDRFLSAYANAAFTYNGKYTVSGSARRDASNLFGVNANQKSVPLWSMGASWVISEEGFVSEMGLPFVRLRTTYGYNGNIDRSVSAFTTGRFFSDPFGMIPGLPYADIVNPPNPDLRWERIGILNIGLDLETKDSRWRLALDYFRKNGKDIIGNSPVPRSIGVPTIRGNFAAVQTSGIDMELGAAILRGPIQWNSRLVFSYVKEKVLSYETEVSPVNYLNGNVLTLPIPGKPLFSVFSLPFAGLDPATGDPLGYLDGEPSSDYAAIFSGLTEEDVRYHGPSRPTVFGAFTNNFGWKGFNLSVNIAYRMGYYYRRQTVSYSEVLAGRISHSDYSFRWQNPGDELYTDVASMPTTNNNNRNRLIQSGSNLVERGDHIRLQDIRLSYSLDERAGERFPFSNLEVYTFMDNVGMIWKASKDQLDPDFQQMKPLKSFALGIRAAF</sequence>
<dbReference type="NCBIfam" id="TIGR04057">
    <property type="entry name" value="SusC_RagA_signa"/>
    <property type="match status" value="1"/>
</dbReference>